<protein>
    <submittedName>
        <fullName evidence="2">Uncharacterized protein</fullName>
    </submittedName>
</protein>
<dbReference type="AlphaFoldDB" id="W9CL24"/>
<dbReference type="HOGENOM" id="CLU_1807335_0_0_1"/>
<gene>
    <name evidence="2" type="ORF">SBOR_2857</name>
</gene>
<feature type="compositionally biased region" description="Basic and acidic residues" evidence="1">
    <location>
        <begin position="57"/>
        <end position="71"/>
    </location>
</feature>
<dbReference type="Proteomes" id="UP000019487">
    <property type="component" value="Unassembled WGS sequence"/>
</dbReference>
<evidence type="ECO:0000313" key="2">
    <source>
        <dbReference type="EMBL" id="ESZ96713.1"/>
    </source>
</evidence>
<reference evidence="2 3" key="1">
    <citation type="journal article" date="2014" name="Genome Announc.">
        <title>Draft genome sequence of Sclerotinia borealis, a psychrophilic plant pathogenic fungus.</title>
        <authorList>
            <person name="Mardanov A.V."/>
            <person name="Beletsky A.V."/>
            <person name="Kadnikov V.V."/>
            <person name="Ignatov A.N."/>
            <person name="Ravin N.V."/>
        </authorList>
    </citation>
    <scope>NUCLEOTIDE SEQUENCE [LARGE SCALE GENOMIC DNA]</scope>
    <source>
        <strain evidence="3">F-4157</strain>
    </source>
</reference>
<comment type="caution">
    <text evidence="2">The sequence shown here is derived from an EMBL/GenBank/DDBJ whole genome shotgun (WGS) entry which is preliminary data.</text>
</comment>
<feature type="compositionally biased region" description="Polar residues" evidence="1">
    <location>
        <begin position="18"/>
        <end position="35"/>
    </location>
</feature>
<sequence>MCFSESTDAEETLVNTKSIERTANNSHGGSNSLQPISVPMDHGFYLKKTPSISNSERSNERFLDDRTEDRKCRKKTPSYSNLTVDTGGLDGKDPLGAQDPIEPPQMGLRGRGASNPAASHHNHVDMEWAEAWEHHHKTVVLSF</sequence>
<dbReference type="OrthoDB" id="417481at2759"/>
<feature type="region of interest" description="Disordered" evidence="1">
    <location>
        <begin position="18"/>
        <end position="120"/>
    </location>
</feature>
<accession>W9CL24</accession>
<evidence type="ECO:0000313" key="3">
    <source>
        <dbReference type="Proteomes" id="UP000019487"/>
    </source>
</evidence>
<name>W9CL24_SCLBF</name>
<proteinExistence type="predicted"/>
<dbReference type="EMBL" id="AYSA01000125">
    <property type="protein sequence ID" value="ESZ96713.1"/>
    <property type="molecule type" value="Genomic_DNA"/>
</dbReference>
<keyword evidence="3" id="KW-1185">Reference proteome</keyword>
<evidence type="ECO:0000256" key="1">
    <source>
        <dbReference type="SAM" id="MobiDB-lite"/>
    </source>
</evidence>
<organism evidence="2 3">
    <name type="scientific">Sclerotinia borealis (strain F-4128)</name>
    <dbReference type="NCBI Taxonomy" id="1432307"/>
    <lineage>
        <taxon>Eukaryota</taxon>
        <taxon>Fungi</taxon>
        <taxon>Dikarya</taxon>
        <taxon>Ascomycota</taxon>
        <taxon>Pezizomycotina</taxon>
        <taxon>Leotiomycetes</taxon>
        <taxon>Helotiales</taxon>
        <taxon>Sclerotiniaceae</taxon>
        <taxon>Sclerotinia</taxon>
    </lineage>
</organism>